<feature type="domain" description="Helix-turn-helix" evidence="1">
    <location>
        <begin position="7"/>
        <end position="53"/>
    </location>
</feature>
<dbReference type="EMBL" id="LWQT01000064">
    <property type="protein sequence ID" value="OAN49409.1"/>
    <property type="molecule type" value="Genomic_DNA"/>
</dbReference>
<comment type="caution">
    <text evidence="2">The sequence shown here is derived from an EMBL/GenBank/DDBJ whole genome shotgun (WGS) entry which is preliminary data.</text>
</comment>
<evidence type="ECO:0000259" key="1">
    <source>
        <dbReference type="Pfam" id="PF12728"/>
    </source>
</evidence>
<dbReference type="InterPro" id="IPR009061">
    <property type="entry name" value="DNA-bd_dom_put_sf"/>
</dbReference>
<dbReference type="InterPro" id="IPR041657">
    <property type="entry name" value="HTH_17"/>
</dbReference>
<dbReference type="STRING" id="1285242.A6A04_19475"/>
<dbReference type="GO" id="GO:0003677">
    <property type="term" value="F:DNA binding"/>
    <property type="evidence" value="ECO:0007669"/>
    <property type="project" value="InterPro"/>
</dbReference>
<dbReference type="Pfam" id="PF12728">
    <property type="entry name" value="HTH_17"/>
    <property type="match status" value="1"/>
</dbReference>
<organism evidence="2 3">
    <name type="scientific">Paramagnetospirillum marisnigri</name>
    <dbReference type="NCBI Taxonomy" id="1285242"/>
    <lineage>
        <taxon>Bacteria</taxon>
        <taxon>Pseudomonadati</taxon>
        <taxon>Pseudomonadota</taxon>
        <taxon>Alphaproteobacteria</taxon>
        <taxon>Rhodospirillales</taxon>
        <taxon>Magnetospirillaceae</taxon>
        <taxon>Paramagnetospirillum</taxon>
    </lineage>
</organism>
<dbReference type="AlphaFoldDB" id="A0A178MLC1"/>
<keyword evidence="3" id="KW-1185">Reference proteome</keyword>
<dbReference type="InterPro" id="IPR010093">
    <property type="entry name" value="SinI_DNA-bd"/>
</dbReference>
<evidence type="ECO:0000313" key="2">
    <source>
        <dbReference type="EMBL" id="OAN49409.1"/>
    </source>
</evidence>
<dbReference type="NCBIfam" id="TIGR01764">
    <property type="entry name" value="excise"/>
    <property type="match status" value="1"/>
</dbReference>
<dbReference type="Proteomes" id="UP000078428">
    <property type="component" value="Unassembled WGS sequence"/>
</dbReference>
<name>A0A178MLC1_9PROT</name>
<sequence length="72" mass="8147">MSNRFASIPEVARLLVVSVTTVRRMIAAGKFPIHRFGRQIRIDRHDLARFVEGTREVSFEEIDMGDDASGQS</sequence>
<dbReference type="RefSeq" id="WP_068493334.1">
    <property type="nucleotide sequence ID" value="NZ_LWQT01000064.1"/>
</dbReference>
<accession>A0A178MLC1</accession>
<dbReference type="OrthoDB" id="9805928at2"/>
<protein>
    <recommendedName>
        <fullName evidence="1">Helix-turn-helix domain-containing protein</fullName>
    </recommendedName>
</protein>
<dbReference type="SUPFAM" id="SSF46955">
    <property type="entry name" value="Putative DNA-binding domain"/>
    <property type="match status" value="1"/>
</dbReference>
<evidence type="ECO:0000313" key="3">
    <source>
        <dbReference type="Proteomes" id="UP000078428"/>
    </source>
</evidence>
<gene>
    <name evidence="2" type="ORF">A6A04_19475</name>
</gene>
<proteinExistence type="predicted"/>
<reference evidence="2 3" key="1">
    <citation type="submission" date="2016-04" db="EMBL/GenBank/DDBJ databases">
        <title>Draft genome sequence of freshwater magnetotactic bacteria Magnetospirillum marisnigri SP-1 and Magnetospirillum moscoviense BB-1.</title>
        <authorList>
            <person name="Koziaeva V."/>
            <person name="Dziuba M.V."/>
            <person name="Ivanov T.M."/>
            <person name="Kuznetsov B."/>
            <person name="Grouzdev D.S."/>
        </authorList>
    </citation>
    <scope>NUCLEOTIDE SEQUENCE [LARGE SCALE GENOMIC DNA]</scope>
    <source>
        <strain evidence="2 3">SP-1</strain>
    </source>
</reference>